<sequence length="244" mass="27627">MATAVIVYAITSYFAGNRSEKISWHNLAQILGLTEPAWPLAFQAVVRPTFLTLTLFLGPLVILFFDSELPGQAAQPLQQVFVALFTLIGFRNYVFAPWTEEYVFRAAMISLLHQAGHSTAFLIFVSPLYFGLAHLHHGWQTYHQMGRTSRALKIAVASSSFQFLYTTLFGWYASFLFLRTGSIWPCVLSHMFCNAMGFPDVSDVPQRSVLQQRVIWSSFAAGIVVFICQLYPWSFVATSQYWLP</sequence>
<reference evidence="13 14" key="1">
    <citation type="submission" date="2016-07" db="EMBL/GenBank/DDBJ databases">
        <title>Pervasive Adenine N6-methylation of Active Genes in Fungi.</title>
        <authorList>
            <consortium name="DOE Joint Genome Institute"/>
            <person name="Mondo S.J."/>
            <person name="Dannebaum R.O."/>
            <person name="Kuo R.C."/>
            <person name="Labutti K."/>
            <person name="Haridas S."/>
            <person name="Kuo A."/>
            <person name="Salamov A."/>
            <person name="Ahrendt S.R."/>
            <person name="Lipzen A."/>
            <person name="Sullivan W."/>
            <person name="Andreopoulos W.B."/>
            <person name="Clum A."/>
            <person name="Lindquist E."/>
            <person name="Daum C."/>
            <person name="Ramamoorthy G.K."/>
            <person name="Gryganskyi A."/>
            <person name="Culley D."/>
            <person name="Magnuson J.K."/>
            <person name="James T.Y."/>
            <person name="O'Malley M.A."/>
            <person name="Stajich J.E."/>
            <person name="Spatafora J.W."/>
            <person name="Visel A."/>
            <person name="Grigoriev I.V."/>
        </authorList>
    </citation>
    <scope>NUCLEOTIDE SEQUENCE [LARGE SCALE GENOMIC DNA]</scope>
    <source>
        <strain evidence="13 14">NRRL 3301</strain>
    </source>
</reference>
<keyword evidence="3" id="KW-0645">Protease</keyword>
<keyword evidence="7 11" id="KW-1133">Transmembrane helix</keyword>
<evidence type="ECO:0000256" key="3">
    <source>
        <dbReference type="ARBA" id="ARBA00022670"/>
    </source>
</evidence>
<feature type="domain" description="CAAX prenyl protease 2/Lysostaphin resistance protein A-like" evidence="12">
    <location>
        <begin position="85"/>
        <end position="196"/>
    </location>
</feature>
<comment type="catalytic activity">
    <reaction evidence="9">
        <text>Hydrolyzes the peptide bond -P2-(S-farnesyl or geranylgeranyl)C-P1'-P2'-P3'-COOH where P1' and P2' are amino acids with aliphatic sidechains and P3' is any C-terminal residue.</text>
        <dbReference type="EC" id="3.4.26.1"/>
    </reaction>
</comment>
<evidence type="ECO:0000256" key="4">
    <source>
        <dbReference type="ARBA" id="ARBA00022692"/>
    </source>
</evidence>
<comment type="caution">
    <text evidence="13">The sequence shown here is derived from an EMBL/GenBank/DDBJ whole genome shotgun (WGS) entry which is preliminary data.</text>
</comment>
<evidence type="ECO:0000313" key="13">
    <source>
        <dbReference type="EMBL" id="ORX59634.1"/>
    </source>
</evidence>
<dbReference type="EMBL" id="MCGT01000005">
    <property type="protein sequence ID" value="ORX59634.1"/>
    <property type="molecule type" value="Genomic_DNA"/>
</dbReference>
<evidence type="ECO:0000256" key="5">
    <source>
        <dbReference type="ARBA" id="ARBA00022801"/>
    </source>
</evidence>
<keyword evidence="4 11" id="KW-0812">Transmembrane</keyword>
<dbReference type="GO" id="GO:0071586">
    <property type="term" value="P:CAAX-box protein processing"/>
    <property type="evidence" value="ECO:0007669"/>
    <property type="project" value="InterPro"/>
</dbReference>
<proteinExistence type="inferred from homology"/>
<evidence type="ECO:0000256" key="7">
    <source>
        <dbReference type="ARBA" id="ARBA00022989"/>
    </source>
</evidence>
<evidence type="ECO:0000256" key="9">
    <source>
        <dbReference type="ARBA" id="ARBA00047280"/>
    </source>
</evidence>
<evidence type="ECO:0000256" key="8">
    <source>
        <dbReference type="ARBA" id="ARBA00023136"/>
    </source>
</evidence>
<evidence type="ECO:0000259" key="12">
    <source>
        <dbReference type="Pfam" id="PF02517"/>
    </source>
</evidence>
<evidence type="ECO:0000256" key="2">
    <source>
        <dbReference type="ARBA" id="ARBA00006897"/>
    </source>
</evidence>
<dbReference type="GO" id="GO:0005789">
    <property type="term" value="C:endoplasmic reticulum membrane"/>
    <property type="evidence" value="ECO:0007669"/>
    <property type="project" value="UniProtKB-SubCell"/>
</dbReference>
<dbReference type="PANTHER" id="PTHR13046">
    <property type="entry name" value="PROTEASE U48 CAAX PRENYL PROTEASE RCE1"/>
    <property type="match status" value="1"/>
</dbReference>
<dbReference type="EC" id="3.4.26.1" evidence="10"/>
<dbReference type="AlphaFoldDB" id="A0A1X2GRF8"/>
<evidence type="ECO:0000256" key="10">
    <source>
        <dbReference type="ARBA" id="ARBA00049729"/>
    </source>
</evidence>
<accession>A0A1X2GRF8</accession>
<feature type="transmembrane region" description="Helical" evidence="11">
    <location>
        <begin position="45"/>
        <end position="65"/>
    </location>
</feature>
<dbReference type="InterPro" id="IPR003675">
    <property type="entry name" value="Rce1/LyrA-like_dom"/>
</dbReference>
<dbReference type="STRING" id="101127.A0A1X2GRF8"/>
<dbReference type="InterPro" id="IPR039731">
    <property type="entry name" value="Rce1"/>
</dbReference>
<gene>
    <name evidence="13" type="ORF">DM01DRAFT_1333099</name>
</gene>
<dbReference type="GO" id="GO:0004222">
    <property type="term" value="F:metalloendopeptidase activity"/>
    <property type="evidence" value="ECO:0007669"/>
    <property type="project" value="InterPro"/>
</dbReference>
<keyword evidence="14" id="KW-1185">Reference proteome</keyword>
<feature type="transmembrane region" description="Helical" evidence="11">
    <location>
        <begin position="154"/>
        <end position="176"/>
    </location>
</feature>
<keyword evidence="6" id="KW-0256">Endoplasmic reticulum</keyword>
<dbReference type="Proteomes" id="UP000242146">
    <property type="component" value="Unassembled WGS sequence"/>
</dbReference>
<feature type="transmembrane region" description="Helical" evidence="11">
    <location>
        <begin position="115"/>
        <end position="133"/>
    </location>
</feature>
<feature type="transmembrane region" description="Helical" evidence="11">
    <location>
        <begin position="214"/>
        <end position="234"/>
    </location>
</feature>
<dbReference type="Pfam" id="PF02517">
    <property type="entry name" value="Rce1-like"/>
    <property type="match status" value="1"/>
</dbReference>
<evidence type="ECO:0000256" key="6">
    <source>
        <dbReference type="ARBA" id="ARBA00022824"/>
    </source>
</evidence>
<dbReference type="OrthoDB" id="271604at2759"/>
<evidence type="ECO:0000256" key="1">
    <source>
        <dbReference type="ARBA" id="ARBA00004477"/>
    </source>
</evidence>
<feature type="transmembrane region" description="Helical" evidence="11">
    <location>
        <begin position="77"/>
        <end position="95"/>
    </location>
</feature>
<keyword evidence="8 11" id="KW-0472">Membrane</keyword>
<evidence type="ECO:0000256" key="11">
    <source>
        <dbReference type="SAM" id="Phobius"/>
    </source>
</evidence>
<comment type="subcellular location">
    <subcellularLocation>
        <location evidence="1">Endoplasmic reticulum membrane</location>
        <topology evidence="1">Multi-pass membrane protein</topology>
    </subcellularLocation>
</comment>
<keyword evidence="5" id="KW-0378">Hydrolase</keyword>
<organism evidence="13 14">
    <name type="scientific">Hesseltinella vesiculosa</name>
    <dbReference type="NCBI Taxonomy" id="101127"/>
    <lineage>
        <taxon>Eukaryota</taxon>
        <taxon>Fungi</taxon>
        <taxon>Fungi incertae sedis</taxon>
        <taxon>Mucoromycota</taxon>
        <taxon>Mucoromycotina</taxon>
        <taxon>Mucoromycetes</taxon>
        <taxon>Mucorales</taxon>
        <taxon>Cunninghamellaceae</taxon>
        <taxon>Hesseltinella</taxon>
    </lineage>
</organism>
<evidence type="ECO:0000313" key="14">
    <source>
        <dbReference type="Proteomes" id="UP000242146"/>
    </source>
</evidence>
<name>A0A1X2GRF8_9FUNG</name>
<dbReference type="PANTHER" id="PTHR13046:SF0">
    <property type="entry name" value="CAAX PRENYL PROTEASE 2"/>
    <property type="match status" value="1"/>
</dbReference>
<protein>
    <recommendedName>
        <fullName evidence="10">intramembrane prenyl-peptidase Rce1</fullName>
        <ecNumber evidence="10">3.4.26.1</ecNumber>
    </recommendedName>
</protein>
<comment type="similarity">
    <text evidence="2">Belongs to the peptidase U48 family.</text>
</comment>